<dbReference type="GO" id="GO:0008616">
    <property type="term" value="P:tRNA queuosine(34) biosynthetic process"/>
    <property type="evidence" value="ECO:0007669"/>
    <property type="project" value="UniProtKB-KW"/>
</dbReference>
<keyword evidence="4" id="KW-0479">Metal-binding</keyword>
<comment type="caution">
    <text evidence="10">The sequence shown here is derived from an EMBL/GenBank/DDBJ whole genome shotgun (WGS) entry which is preliminary data.</text>
</comment>
<evidence type="ECO:0000256" key="5">
    <source>
        <dbReference type="ARBA" id="ARBA00022785"/>
    </source>
</evidence>
<evidence type="ECO:0000313" key="11">
    <source>
        <dbReference type="Proteomes" id="UP000534294"/>
    </source>
</evidence>
<evidence type="ECO:0000256" key="8">
    <source>
        <dbReference type="ARBA" id="ARBA00023014"/>
    </source>
</evidence>
<dbReference type="AlphaFoldDB" id="A0A7W8DQR8"/>
<keyword evidence="3" id="KW-0819">tRNA processing</keyword>
<dbReference type="GO" id="GO:0046872">
    <property type="term" value="F:metal ion binding"/>
    <property type="evidence" value="ECO:0007669"/>
    <property type="project" value="UniProtKB-KW"/>
</dbReference>
<sequence length="342" mass="38426">MDLKTQLISQAHELGFADCRIAPARPAAHREIYEQWVAEGKYGDMAWMARNMDRRTDPCVVQPGAKTVIVLAMNYYQGPAPATAAGGYRIARYAWNEDYHDLIVAKLKALDAFLIQHGGTQRYYVDTGPVLERDFASEAGLGWGGKSTMQIHRQLGTWFFLAELISTLDLAVDTPARDLCGKCTRCMVACPTQAITAPRRMDARRCVSYLTIESKGPIPLEFRRAMGDRIYGCDDCLSACPWNKFAQLSQEATFQARETVFNQKLRDFLTLTDESFRALFAKSPIKRIKRPAFLRNVCVALGNVGTDEDVAALEIAAQDEHPLISEHAQWALQEIWLRSKKV</sequence>
<dbReference type="EMBL" id="JACHIF010000005">
    <property type="protein sequence ID" value="MBB5038495.1"/>
    <property type="molecule type" value="Genomic_DNA"/>
</dbReference>
<organism evidence="10 11">
    <name type="scientific">Prosthecobacter dejongeii</name>
    <dbReference type="NCBI Taxonomy" id="48465"/>
    <lineage>
        <taxon>Bacteria</taxon>
        <taxon>Pseudomonadati</taxon>
        <taxon>Verrucomicrobiota</taxon>
        <taxon>Verrucomicrobiia</taxon>
        <taxon>Verrucomicrobiales</taxon>
        <taxon>Verrucomicrobiaceae</taxon>
        <taxon>Prosthecobacter</taxon>
    </lineage>
</organism>
<dbReference type="PROSITE" id="PS51379">
    <property type="entry name" value="4FE4S_FER_2"/>
    <property type="match status" value="1"/>
</dbReference>
<proteinExistence type="predicted"/>
<dbReference type="Proteomes" id="UP000534294">
    <property type="component" value="Unassembled WGS sequence"/>
</dbReference>
<dbReference type="InterPro" id="IPR004453">
    <property type="entry name" value="QueG"/>
</dbReference>
<dbReference type="PANTHER" id="PTHR30002:SF4">
    <property type="entry name" value="EPOXYQUEUOSINE REDUCTASE"/>
    <property type="match status" value="1"/>
</dbReference>
<dbReference type="Pfam" id="PF08331">
    <property type="entry name" value="QueG_DUF1730"/>
    <property type="match status" value="1"/>
</dbReference>
<dbReference type="SUPFAM" id="SSF54862">
    <property type="entry name" value="4Fe-4S ferredoxins"/>
    <property type="match status" value="1"/>
</dbReference>
<evidence type="ECO:0000256" key="6">
    <source>
        <dbReference type="ARBA" id="ARBA00023002"/>
    </source>
</evidence>
<keyword evidence="7" id="KW-0408">Iron</keyword>
<keyword evidence="5" id="KW-0671">Queuosine biosynthesis</keyword>
<dbReference type="NCBIfam" id="TIGR00276">
    <property type="entry name" value="tRNA epoxyqueuosine(34) reductase QueG"/>
    <property type="match status" value="1"/>
</dbReference>
<keyword evidence="1" id="KW-0004">4Fe-4S</keyword>
<evidence type="ECO:0000256" key="7">
    <source>
        <dbReference type="ARBA" id="ARBA00023004"/>
    </source>
</evidence>
<dbReference type="GO" id="GO:0052693">
    <property type="term" value="F:epoxyqueuosine reductase activity"/>
    <property type="evidence" value="ECO:0007669"/>
    <property type="project" value="UniProtKB-EC"/>
</dbReference>
<keyword evidence="2" id="KW-0963">Cytoplasm</keyword>
<evidence type="ECO:0000256" key="4">
    <source>
        <dbReference type="ARBA" id="ARBA00022723"/>
    </source>
</evidence>
<dbReference type="GO" id="GO:0051539">
    <property type="term" value="F:4 iron, 4 sulfur cluster binding"/>
    <property type="evidence" value="ECO:0007669"/>
    <property type="project" value="UniProtKB-KW"/>
</dbReference>
<dbReference type="InterPro" id="IPR017896">
    <property type="entry name" value="4Fe4S_Fe-S-bd"/>
</dbReference>
<keyword evidence="6 10" id="KW-0560">Oxidoreductase</keyword>
<dbReference type="InterPro" id="IPR017900">
    <property type="entry name" value="4Fe4S_Fe_S_CS"/>
</dbReference>
<evidence type="ECO:0000259" key="9">
    <source>
        <dbReference type="PROSITE" id="PS51379"/>
    </source>
</evidence>
<dbReference type="EC" id="1.17.99.6" evidence="10"/>
<dbReference type="Gene3D" id="3.30.70.20">
    <property type="match status" value="1"/>
</dbReference>
<gene>
    <name evidence="10" type="ORF">HNQ64_002758</name>
</gene>
<keyword evidence="11" id="KW-1185">Reference proteome</keyword>
<accession>A0A7W8DQR8</accession>
<reference evidence="10 11" key="1">
    <citation type="submission" date="2020-08" db="EMBL/GenBank/DDBJ databases">
        <title>Genomic Encyclopedia of Type Strains, Phase IV (KMG-IV): sequencing the most valuable type-strain genomes for metagenomic binning, comparative biology and taxonomic classification.</title>
        <authorList>
            <person name="Goeker M."/>
        </authorList>
    </citation>
    <scope>NUCLEOTIDE SEQUENCE [LARGE SCALE GENOMIC DNA]</scope>
    <source>
        <strain evidence="10 11">DSM 12251</strain>
    </source>
</reference>
<dbReference type="PROSITE" id="PS00198">
    <property type="entry name" value="4FE4S_FER_1"/>
    <property type="match status" value="1"/>
</dbReference>
<name>A0A7W8DQR8_9BACT</name>
<feature type="domain" description="4Fe-4S ferredoxin-type" evidence="9">
    <location>
        <begin position="168"/>
        <end position="200"/>
    </location>
</feature>
<dbReference type="InterPro" id="IPR013542">
    <property type="entry name" value="QueG_DUF1730"/>
</dbReference>
<evidence type="ECO:0000256" key="3">
    <source>
        <dbReference type="ARBA" id="ARBA00022694"/>
    </source>
</evidence>
<dbReference type="Pfam" id="PF13484">
    <property type="entry name" value="Fer4_16"/>
    <property type="match status" value="1"/>
</dbReference>
<evidence type="ECO:0000256" key="2">
    <source>
        <dbReference type="ARBA" id="ARBA00022490"/>
    </source>
</evidence>
<keyword evidence="8" id="KW-0411">Iron-sulfur</keyword>
<protein>
    <submittedName>
        <fullName evidence="10">Epoxyqueuosine reductase</fullName>
        <ecNumber evidence="10">1.17.99.6</ecNumber>
    </submittedName>
</protein>
<dbReference type="PANTHER" id="PTHR30002">
    <property type="entry name" value="EPOXYQUEUOSINE REDUCTASE"/>
    <property type="match status" value="1"/>
</dbReference>
<evidence type="ECO:0000313" key="10">
    <source>
        <dbReference type="EMBL" id="MBB5038495.1"/>
    </source>
</evidence>
<evidence type="ECO:0000256" key="1">
    <source>
        <dbReference type="ARBA" id="ARBA00022485"/>
    </source>
</evidence>
<dbReference type="RefSeq" id="WP_184209383.1">
    <property type="nucleotide sequence ID" value="NZ_JACHIF010000005.1"/>
</dbReference>